<evidence type="ECO:0000256" key="12">
    <source>
        <dbReference type="ARBA" id="ARBA00022842"/>
    </source>
</evidence>
<dbReference type="SUPFAM" id="SSF52935">
    <property type="entry name" value="PK C-terminal domain-like"/>
    <property type="match status" value="1"/>
</dbReference>
<dbReference type="EC" id="2.7.1.40" evidence="5 15"/>
<dbReference type="SUPFAM" id="SSF51621">
    <property type="entry name" value="Phosphoenolpyruvate/pyruvate domain"/>
    <property type="match status" value="1"/>
</dbReference>
<keyword evidence="7 16" id="KW-0808">Transferase</keyword>
<feature type="domain" description="Pyruvate kinase C-terminal" evidence="18">
    <location>
        <begin position="354"/>
        <end position="467"/>
    </location>
</feature>
<dbReference type="UniPathway" id="UPA00109">
    <property type="reaction ID" value="UER00188"/>
</dbReference>
<dbReference type="GO" id="GO:0004743">
    <property type="term" value="F:pyruvate kinase activity"/>
    <property type="evidence" value="ECO:0007669"/>
    <property type="project" value="UniProtKB-UniRule"/>
</dbReference>
<reference evidence="19 20" key="1">
    <citation type="submission" date="2019-11" db="EMBL/GenBank/DDBJ databases">
        <title>Comparative genomics of hydrocarbon-degrading Desulfosarcina strains.</title>
        <authorList>
            <person name="Watanabe M."/>
            <person name="Kojima H."/>
            <person name="Fukui M."/>
        </authorList>
    </citation>
    <scope>NUCLEOTIDE SEQUENCE [LARGE SCALE GENOMIC DNA]</scope>
    <source>
        <strain evidence="19 20">PP31</strain>
    </source>
</reference>
<dbReference type="InterPro" id="IPR015806">
    <property type="entry name" value="Pyrv_Knase_insert_dom_sf"/>
</dbReference>
<dbReference type="GO" id="GO:0030955">
    <property type="term" value="F:potassium ion binding"/>
    <property type="evidence" value="ECO:0007669"/>
    <property type="project" value="UniProtKB-UniRule"/>
</dbReference>
<keyword evidence="14 19" id="KW-0670">Pyruvate</keyword>
<dbReference type="GO" id="GO:0000287">
    <property type="term" value="F:magnesium ion binding"/>
    <property type="evidence" value="ECO:0007669"/>
    <property type="project" value="UniProtKB-UniRule"/>
</dbReference>
<evidence type="ECO:0000256" key="5">
    <source>
        <dbReference type="ARBA" id="ARBA00012142"/>
    </source>
</evidence>
<keyword evidence="10 16" id="KW-0418">Kinase</keyword>
<dbReference type="Gene3D" id="2.40.33.10">
    <property type="entry name" value="PK beta-barrel domain-like"/>
    <property type="match status" value="1"/>
</dbReference>
<organism evidence="19 20">
    <name type="scientific">Desulfosarcina widdelii</name>
    <dbReference type="NCBI Taxonomy" id="947919"/>
    <lineage>
        <taxon>Bacteria</taxon>
        <taxon>Pseudomonadati</taxon>
        <taxon>Thermodesulfobacteriota</taxon>
        <taxon>Desulfobacteria</taxon>
        <taxon>Desulfobacterales</taxon>
        <taxon>Desulfosarcinaceae</taxon>
        <taxon>Desulfosarcina</taxon>
    </lineage>
</organism>
<comment type="cofactor">
    <cofactor evidence="2">
        <name>K(+)</name>
        <dbReference type="ChEBI" id="CHEBI:29103"/>
    </cofactor>
</comment>
<evidence type="ECO:0000256" key="1">
    <source>
        <dbReference type="ARBA" id="ARBA00001946"/>
    </source>
</evidence>
<evidence type="ECO:0000259" key="18">
    <source>
        <dbReference type="Pfam" id="PF02887"/>
    </source>
</evidence>
<dbReference type="Pfam" id="PF02887">
    <property type="entry name" value="PK_C"/>
    <property type="match status" value="1"/>
</dbReference>
<evidence type="ECO:0000259" key="17">
    <source>
        <dbReference type="Pfam" id="PF00224"/>
    </source>
</evidence>
<keyword evidence="11" id="KW-0067">ATP-binding</keyword>
<dbReference type="Proteomes" id="UP000427769">
    <property type="component" value="Chromosome"/>
</dbReference>
<dbReference type="InterPro" id="IPR011037">
    <property type="entry name" value="Pyrv_Knase-like_insert_dom_sf"/>
</dbReference>
<dbReference type="PANTHER" id="PTHR11817">
    <property type="entry name" value="PYRUVATE KINASE"/>
    <property type="match status" value="1"/>
</dbReference>
<proteinExistence type="inferred from homology"/>
<dbReference type="FunFam" id="3.20.20.60:FF:000025">
    <property type="entry name" value="Pyruvate kinase"/>
    <property type="match status" value="1"/>
</dbReference>
<dbReference type="OrthoDB" id="9812123at2"/>
<evidence type="ECO:0000313" key="20">
    <source>
        <dbReference type="Proteomes" id="UP000427769"/>
    </source>
</evidence>
<evidence type="ECO:0000256" key="3">
    <source>
        <dbReference type="ARBA" id="ARBA00004997"/>
    </source>
</evidence>
<dbReference type="NCBIfam" id="NF004978">
    <property type="entry name" value="PRK06354.1"/>
    <property type="match status" value="1"/>
</dbReference>
<keyword evidence="13 16" id="KW-0324">Glycolysis</keyword>
<evidence type="ECO:0000256" key="11">
    <source>
        <dbReference type="ARBA" id="ARBA00022840"/>
    </source>
</evidence>
<evidence type="ECO:0000313" key="19">
    <source>
        <dbReference type="EMBL" id="BBO75795.1"/>
    </source>
</evidence>
<keyword evidence="20" id="KW-1185">Reference proteome</keyword>
<gene>
    <name evidence="19" type="ORF">DSCW_32120</name>
</gene>
<protein>
    <recommendedName>
        <fullName evidence="6 15">Pyruvate kinase</fullName>
        <ecNumber evidence="5 15">2.7.1.40</ecNumber>
    </recommendedName>
</protein>
<sequence>MNNFTKILATIGPATCQPETIRKLFDAGINAIRINMSHGDRSSQTEYIQNIRKLNDNFPILIDTKGPEIRTGKILNNAVDVGVGSTLRLIESETQMEPDTIPVDYPHLDEIPVGTRILFDDGLVESEVVKQEGNALFVRVINDGPIGTGKKVTIQGYRVQLPFLTERDKQDIQFAVEKKIRLMAVSFVRSADDIKSLKSYLAALGTTMMLFSKIETGEAVANLEEILEESDGIMVARGDLGVELPLQEVPEIQNRIIKQCNQAGKPVIVATQMLESMRENARPTRAEVNDVAHAILQGADAIMLSAETATGKYPIRSVEMMRLISNQYEKQVSGIIKKYRRKEEVGRTGIAQYIAKAAYHASEELGAKAILTPTESGFTARNVSRFKPKCPILASTRDSIVVQLLHLVWGVFPRLDIDATLDLNHYAMSYQLIEHYYKTGILSEQDRIIIISGSNLMTKRGTNLLEVYSVKDIIEDGLTGKSDA</sequence>
<evidence type="ECO:0000256" key="4">
    <source>
        <dbReference type="ARBA" id="ARBA00008663"/>
    </source>
</evidence>
<dbReference type="EMBL" id="AP021875">
    <property type="protein sequence ID" value="BBO75795.1"/>
    <property type="molecule type" value="Genomic_DNA"/>
</dbReference>
<dbReference type="GO" id="GO:0005524">
    <property type="term" value="F:ATP binding"/>
    <property type="evidence" value="ECO:0007669"/>
    <property type="project" value="UniProtKB-KW"/>
</dbReference>
<evidence type="ECO:0000256" key="16">
    <source>
        <dbReference type="RuleBase" id="RU000504"/>
    </source>
</evidence>
<evidence type="ECO:0000256" key="10">
    <source>
        <dbReference type="ARBA" id="ARBA00022777"/>
    </source>
</evidence>
<comment type="pathway">
    <text evidence="3 16">Carbohydrate degradation; glycolysis; pyruvate from D-glyceraldehyde 3-phosphate: step 5/5.</text>
</comment>
<comment type="similarity">
    <text evidence="4 16">Belongs to the pyruvate kinase family.</text>
</comment>
<dbReference type="AlphaFoldDB" id="A0A5K7Z4Z8"/>
<dbReference type="Pfam" id="PF00224">
    <property type="entry name" value="PK"/>
    <property type="match status" value="1"/>
</dbReference>
<dbReference type="SUPFAM" id="SSF50800">
    <property type="entry name" value="PK beta-barrel domain-like"/>
    <property type="match status" value="1"/>
</dbReference>
<dbReference type="Gene3D" id="3.20.20.60">
    <property type="entry name" value="Phosphoenolpyruvate-binding domains"/>
    <property type="match status" value="1"/>
</dbReference>
<dbReference type="Gene3D" id="3.40.1380.20">
    <property type="entry name" value="Pyruvate kinase, C-terminal domain"/>
    <property type="match status" value="1"/>
</dbReference>
<comment type="catalytic activity">
    <reaction evidence="16">
        <text>pyruvate + ATP = phosphoenolpyruvate + ADP + H(+)</text>
        <dbReference type="Rhea" id="RHEA:18157"/>
        <dbReference type="ChEBI" id="CHEBI:15361"/>
        <dbReference type="ChEBI" id="CHEBI:15378"/>
        <dbReference type="ChEBI" id="CHEBI:30616"/>
        <dbReference type="ChEBI" id="CHEBI:58702"/>
        <dbReference type="ChEBI" id="CHEBI:456216"/>
        <dbReference type="EC" id="2.7.1.40"/>
    </reaction>
</comment>
<comment type="cofactor">
    <cofactor evidence="1">
        <name>Mg(2+)</name>
        <dbReference type="ChEBI" id="CHEBI:18420"/>
    </cofactor>
</comment>
<evidence type="ECO:0000256" key="9">
    <source>
        <dbReference type="ARBA" id="ARBA00022741"/>
    </source>
</evidence>
<dbReference type="InterPro" id="IPR015813">
    <property type="entry name" value="Pyrv/PenolPyrv_kinase-like_dom"/>
</dbReference>
<evidence type="ECO:0000256" key="15">
    <source>
        <dbReference type="NCBIfam" id="TIGR01064"/>
    </source>
</evidence>
<dbReference type="NCBIfam" id="TIGR01064">
    <property type="entry name" value="pyruv_kin"/>
    <property type="match status" value="1"/>
</dbReference>
<evidence type="ECO:0000256" key="14">
    <source>
        <dbReference type="ARBA" id="ARBA00023317"/>
    </source>
</evidence>
<keyword evidence="12 16" id="KW-0460">Magnesium</keyword>
<dbReference type="InterPro" id="IPR001697">
    <property type="entry name" value="Pyr_Knase"/>
</dbReference>
<evidence type="ECO:0000256" key="6">
    <source>
        <dbReference type="ARBA" id="ARBA00018587"/>
    </source>
</evidence>
<feature type="domain" description="Pyruvate kinase barrel" evidence="17">
    <location>
        <begin position="5"/>
        <end position="318"/>
    </location>
</feature>
<keyword evidence="9" id="KW-0547">Nucleotide-binding</keyword>
<dbReference type="PRINTS" id="PR01050">
    <property type="entry name" value="PYRUVTKNASE"/>
</dbReference>
<dbReference type="InterPro" id="IPR036918">
    <property type="entry name" value="Pyrv_Knase_C_sf"/>
</dbReference>
<keyword evidence="8" id="KW-0479">Metal-binding</keyword>
<name>A0A5K7Z4Z8_9BACT</name>
<evidence type="ECO:0000256" key="7">
    <source>
        <dbReference type="ARBA" id="ARBA00022679"/>
    </source>
</evidence>
<evidence type="ECO:0000256" key="8">
    <source>
        <dbReference type="ARBA" id="ARBA00022723"/>
    </source>
</evidence>
<dbReference type="InterPro" id="IPR015793">
    <property type="entry name" value="Pyrv_Knase_brl"/>
</dbReference>
<dbReference type="NCBIfam" id="NF004491">
    <property type="entry name" value="PRK05826.1"/>
    <property type="match status" value="1"/>
</dbReference>
<dbReference type="InterPro" id="IPR040442">
    <property type="entry name" value="Pyrv_kinase-like_dom_sf"/>
</dbReference>
<dbReference type="RefSeq" id="WP_155304685.1">
    <property type="nucleotide sequence ID" value="NZ_AP021875.1"/>
</dbReference>
<dbReference type="KEGG" id="dwd:DSCW_32120"/>
<accession>A0A5K7Z4Z8</accession>
<evidence type="ECO:0000256" key="2">
    <source>
        <dbReference type="ARBA" id="ARBA00001958"/>
    </source>
</evidence>
<dbReference type="GO" id="GO:0016301">
    <property type="term" value="F:kinase activity"/>
    <property type="evidence" value="ECO:0007669"/>
    <property type="project" value="UniProtKB-KW"/>
</dbReference>
<dbReference type="InterPro" id="IPR015795">
    <property type="entry name" value="Pyrv_Knase_C"/>
</dbReference>
<evidence type="ECO:0000256" key="13">
    <source>
        <dbReference type="ARBA" id="ARBA00023152"/>
    </source>
</evidence>